<feature type="transmembrane region" description="Helical" evidence="6">
    <location>
        <begin position="369"/>
        <end position="390"/>
    </location>
</feature>
<feature type="transmembrane region" description="Helical" evidence="6">
    <location>
        <begin position="402"/>
        <end position="426"/>
    </location>
</feature>
<evidence type="ECO:0000313" key="7">
    <source>
        <dbReference type="EMBL" id="MEX1663914.1"/>
    </source>
</evidence>
<feature type="transmembrane region" description="Helical" evidence="6">
    <location>
        <begin position="316"/>
        <end position="335"/>
    </location>
</feature>
<dbReference type="RefSeq" id="WP_368374043.1">
    <property type="nucleotide sequence ID" value="NZ_JBFRYB010000001.1"/>
</dbReference>
<sequence length="463" mass="50555">MGAEAYGLVGFFAMLQAWFNLLDMGLTPTMARETARFRGGALDLLDYRRLARALEGVFCVVAIAGGLLLYVSANWIAASWLNANELPMYEVATALEFIAVIVSLRWMCGLYRGVISGSERLVWLSGFNSLIATLRFVLVLPVLMFFSATPVTFFIFQLGVAVVEVLGLVFMAYQMLPAIPSGQQIRWQWAPLKPVLKFSLSIAFTSSIWVLVTQIDKLILSKILPLADYGYFTVAALLASGIMIVSGPVSTAIMPRMANLHAKGELGQLIALYRQATQIVTVTVIPITLVLVFFSAQVLGAWTGDDNLVGRVAPVLALYAAGYGVLAVSAFPYYLQYANGDLKLHLIGSALLALILVPSVVWATNNYGMIGAGWAWLISNVLYFVIWTPLVHRRFIPGVHLAWVWLDIVKPSLPAIVAIGVCAHFITWHPNSVVLAFELVAVASAAIALVYVCADRLTFFNRG</sequence>
<keyword evidence="8" id="KW-1185">Reference proteome</keyword>
<accession>A0ABV3TRY9</accession>
<dbReference type="InterPro" id="IPR050833">
    <property type="entry name" value="Poly_Biosynth_Transport"/>
</dbReference>
<evidence type="ECO:0000256" key="2">
    <source>
        <dbReference type="ARBA" id="ARBA00022475"/>
    </source>
</evidence>
<organism evidence="7 8">
    <name type="scientific">Zhongshania arctica</name>
    <dbReference type="NCBI Taxonomy" id="3238302"/>
    <lineage>
        <taxon>Bacteria</taxon>
        <taxon>Pseudomonadati</taxon>
        <taxon>Pseudomonadota</taxon>
        <taxon>Gammaproteobacteria</taxon>
        <taxon>Cellvibrionales</taxon>
        <taxon>Spongiibacteraceae</taxon>
        <taxon>Zhongshania</taxon>
    </lineage>
</organism>
<comment type="caution">
    <text evidence="7">The sequence shown here is derived from an EMBL/GenBank/DDBJ whole genome shotgun (WGS) entry which is preliminary data.</text>
</comment>
<dbReference type="Pfam" id="PF13440">
    <property type="entry name" value="Polysacc_synt_3"/>
    <property type="match status" value="1"/>
</dbReference>
<proteinExistence type="predicted"/>
<dbReference type="EMBL" id="JBFRYB010000001">
    <property type="protein sequence ID" value="MEX1663914.1"/>
    <property type="molecule type" value="Genomic_DNA"/>
</dbReference>
<protein>
    <submittedName>
        <fullName evidence="7">Oligosaccharide flippase family protein</fullName>
    </submittedName>
</protein>
<dbReference type="PANTHER" id="PTHR30250">
    <property type="entry name" value="PST FAMILY PREDICTED COLANIC ACID TRANSPORTER"/>
    <property type="match status" value="1"/>
</dbReference>
<evidence type="ECO:0000256" key="6">
    <source>
        <dbReference type="SAM" id="Phobius"/>
    </source>
</evidence>
<dbReference type="Proteomes" id="UP001557484">
    <property type="component" value="Unassembled WGS sequence"/>
</dbReference>
<feature type="transmembrane region" description="Helical" evidence="6">
    <location>
        <begin position="342"/>
        <end position="363"/>
    </location>
</feature>
<evidence type="ECO:0000256" key="1">
    <source>
        <dbReference type="ARBA" id="ARBA00004651"/>
    </source>
</evidence>
<keyword evidence="2" id="KW-1003">Cell membrane</keyword>
<feature type="transmembrane region" description="Helical" evidence="6">
    <location>
        <begin position="232"/>
        <end position="255"/>
    </location>
</feature>
<feature type="transmembrane region" description="Helical" evidence="6">
    <location>
        <begin position="432"/>
        <end position="454"/>
    </location>
</feature>
<keyword evidence="4 6" id="KW-1133">Transmembrane helix</keyword>
<dbReference type="PANTHER" id="PTHR30250:SF26">
    <property type="entry name" value="PSMA PROTEIN"/>
    <property type="match status" value="1"/>
</dbReference>
<evidence type="ECO:0000313" key="8">
    <source>
        <dbReference type="Proteomes" id="UP001557484"/>
    </source>
</evidence>
<keyword evidence="3 6" id="KW-0812">Transmembrane</keyword>
<name>A0ABV3TRY9_9GAMM</name>
<keyword evidence="5 6" id="KW-0472">Membrane</keyword>
<feature type="transmembrane region" description="Helical" evidence="6">
    <location>
        <begin position="50"/>
        <end position="71"/>
    </location>
</feature>
<feature type="transmembrane region" description="Helical" evidence="6">
    <location>
        <begin position="276"/>
        <end position="296"/>
    </location>
</feature>
<feature type="transmembrane region" description="Helical" evidence="6">
    <location>
        <begin position="121"/>
        <end position="146"/>
    </location>
</feature>
<feature type="transmembrane region" description="Helical" evidence="6">
    <location>
        <begin position="194"/>
        <end position="212"/>
    </location>
</feature>
<evidence type="ECO:0000256" key="5">
    <source>
        <dbReference type="ARBA" id="ARBA00023136"/>
    </source>
</evidence>
<feature type="transmembrane region" description="Helical" evidence="6">
    <location>
        <begin position="6"/>
        <end position="29"/>
    </location>
</feature>
<evidence type="ECO:0000256" key="4">
    <source>
        <dbReference type="ARBA" id="ARBA00022989"/>
    </source>
</evidence>
<evidence type="ECO:0000256" key="3">
    <source>
        <dbReference type="ARBA" id="ARBA00022692"/>
    </source>
</evidence>
<reference evidence="7 8" key="1">
    <citation type="journal article" date="2011" name="Int. J. Syst. Evol. Microbiol.">
        <title>Zhongshania antarctica gen. nov., sp. nov. and Zhongshania guokunii sp. nov., gammaproteobacteria respectively isolated from coastal attached (fast) ice and surface seawater of the Antarctic.</title>
        <authorList>
            <person name="Li H.J."/>
            <person name="Zhang X.Y."/>
            <person name="Chen C.X."/>
            <person name="Zhang Y.J."/>
            <person name="Gao Z.M."/>
            <person name="Yu Y."/>
            <person name="Chen X.L."/>
            <person name="Chen B."/>
            <person name="Zhang Y.Z."/>
        </authorList>
    </citation>
    <scope>NUCLEOTIDE SEQUENCE [LARGE SCALE GENOMIC DNA]</scope>
    <source>
        <strain evidence="7 8">R06B22</strain>
    </source>
</reference>
<feature type="transmembrane region" description="Helical" evidence="6">
    <location>
        <begin position="91"/>
        <end position="109"/>
    </location>
</feature>
<comment type="subcellular location">
    <subcellularLocation>
        <location evidence="1">Cell membrane</location>
        <topology evidence="1">Multi-pass membrane protein</topology>
    </subcellularLocation>
</comment>
<feature type="transmembrane region" description="Helical" evidence="6">
    <location>
        <begin position="152"/>
        <end position="173"/>
    </location>
</feature>
<gene>
    <name evidence="7" type="ORF">AB4875_00370</name>
</gene>